<accession>A0AAV4PYU9</accession>
<proteinExistence type="predicted"/>
<gene>
    <name evidence="1" type="ORF">CEXT_597361</name>
</gene>
<reference evidence="1 2" key="1">
    <citation type="submission" date="2021-06" db="EMBL/GenBank/DDBJ databases">
        <title>Caerostris extrusa draft genome.</title>
        <authorList>
            <person name="Kono N."/>
            <person name="Arakawa K."/>
        </authorList>
    </citation>
    <scope>NUCLEOTIDE SEQUENCE [LARGE SCALE GENOMIC DNA]</scope>
</reference>
<organism evidence="1 2">
    <name type="scientific">Caerostris extrusa</name>
    <name type="common">Bark spider</name>
    <name type="synonym">Caerostris bankana</name>
    <dbReference type="NCBI Taxonomy" id="172846"/>
    <lineage>
        <taxon>Eukaryota</taxon>
        <taxon>Metazoa</taxon>
        <taxon>Ecdysozoa</taxon>
        <taxon>Arthropoda</taxon>
        <taxon>Chelicerata</taxon>
        <taxon>Arachnida</taxon>
        <taxon>Araneae</taxon>
        <taxon>Araneomorphae</taxon>
        <taxon>Entelegynae</taxon>
        <taxon>Araneoidea</taxon>
        <taxon>Araneidae</taxon>
        <taxon>Caerostris</taxon>
    </lineage>
</organism>
<evidence type="ECO:0000313" key="1">
    <source>
        <dbReference type="EMBL" id="GIY02843.1"/>
    </source>
</evidence>
<name>A0AAV4PYU9_CAEEX</name>
<protein>
    <submittedName>
        <fullName evidence="1">Uncharacterized protein</fullName>
    </submittedName>
</protein>
<dbReference type="Proteomes" id="UP001054945">
    <property type="component" value="Unassembled WGS sequence"/>
</dbReference>
<comment type="caution">
    <text evidence="1">The sequence shown here is derived from an EMBL/GenBank/DDBJ whole genome shotgun (WGS) entry which is preliminary data.</text>
</comment>
<dbReference type="AlphaFoldDB" id="A0AAV4PYU9"/>
<evidence type="ECO:0000313" key="2">
    <source>
        <dbReference type="Proteomes" id="UP001054945"/>
    </source>
</evidence>
<dbReference type="EMBL" id="BPLR01005510">
    <property type="protein sequence ID" value="GIY02843.1"/>
    <property type="molecule type" value="Genomic_DNA"/>
</dbReference>
<keyword evidence="2" id="KW-1185">Reference proteome</keyword>
<sequence>MITEKHLISDKEDDEPKIQHSTYMFMFRDSRRKKCFCSNSVVFNELAPQPAFDLRHLSSLPQPLLTTFSDRPHLYLFVLAPRWHDTTVLLFISRSWYWPLGLSGGVMALRLENMDTPDIEHTLKRITPQINEFLHYHVQAKGFMVTRIQSMAWCMKALNQKSLREATGLLTKVEGKKNEH</sequence>